<dbReference type="Proteomes" id="UP000510686">
    <property type="component" value="Chromosome 6"/>
</dbReference>
<organism evidence="2 3">
    <name type="scientific">Metarhizium brunneum</name>
    <dbReference type="NCBI Taxonomy" id="500148"/>
    <lineage>
        <taxon>Eukaryota</taxon>
        <taxon>Fungi</taxon>
        <taxon>Dikarya</taxon>
        <taxon>Ascomycota</taxon>
        <taxon>Pezizomycotina</taxon>
        <taxon>Sordariomycetes</taxon>
        <taxon>Hypocreomycetidae</taxon>
        <taxon>Hypocreales</taxon>
        <taxon>Clavicipitaceae</taxon>
        <taxon>Metarhizium</taxon>
    </lineage>
</organism>
<feature type="compositionally biased region" description="Pro residues" evidence="1">
    <location>
        <begin position="1"/>
        <end position="11"/>
    </location>
</feature>
<evidence type="ECO:0000313" key="3">
    <source>
        <dbReference type="Proteomes" id="UP000510686"/>
    </source>
</evidence>
<reference evidence="2 3" key="1">
    <citation type="submission" date="2020-07" db="EMBL/GenBank/DDBJ databases">
        <title>Telomere length de novo assembly of all 7 chromosomes of the fungus, Metarhizium brunneum, using a novel assembly pipeline.</title>
        <authorList>
            <person name="Saud z."/>
            <person name="Kortsinoglou A."/>
            <person name="Kouvelis V.N."/>
            <person name="Butt T.M."/>
        </authorList>
    </citation>
    <scope>NUCLEOTIDE SEQUENCE [LARGE SCALE GENOMIC DNA]</scope>
    <source>
        <strain evidence="2 3">4556</strain>
    </source>
</reference>
<accession>A0A7D5ZA66</accession>
<evidence type="ECO:0000256" key="1">
    <source>
        <dbReference type="SAM" id="MobiDB-lite"/>
    </source>
</evidence>
<protein>
    <submittedName>
        <fullName evidence="2">Uncharacterized protein</fullName>
    </submittedName>
</protein>
<dbReference type="AlphaFoldDB" id="A0A7D5ZA66"/>
<name>A0A7D5ZA66_9HYPO</name>
<dbReference type="KEGG" id="mbrn:90968204"/>
<evidence type="ECO:0000313" key="2">
    <source>
        <dbReference type="EMBL" id="QLI73827.1"/>
    </source>
</evidence>
<dbReference type="GeneID" id="90968204"/>
<feature type="region of interest" description="Disordered" evidence="1">
    <location>
        <begin position="1"/>
        <end position="63"/>
    </location>
</feature>
<dbReference type="EMBL" id="CP058937">
    <property type="protein sequence ID" value="QLI73827.1"/>
    <property type="molecule type" value="Genomic_DNA"/>
</dbReference>
<proteinExistence type="predicted"/>
<keyword evidence="3" id="KW-1185">Reference proteome</keyword>
<dbReference type="OrthoDB" id="2590867at2759"/>
<dbReference type="RefSeq" id="XP_065987744.1">
    <property type="nucleotide sequence ID" value="XM_066131670.1"/>
</dbReference>
<gene>
    <name evidence="2" type="ORF">G6M90_00g105230</name>
</gene>
<sequence>MTPRFPPPPPAYVEGGNKHRPRHISRLGNVLDPRVDSSKLGDTAQAQFGSDGGKPSCPAAGAI</sequence>